<dbReference type="Proteomes" id="UP000694402">
    <property type="component" value="Unassembled WGS sequence"/>
</dbReference>
<dbReference type="GeneTree" id="ENSGT00940000158163"/>
<evidence type="ECO:0000256" key="8">
    <source>
        <dbReference type="RuleBase" id="RU000488"/>
    </source>
</evidence>
<dbReference type="InterPro" id="IPR002067">
    <property type="entry name" value="MCP"/>
</dbReference>
<dbReference type="PANTHER" id="PTHR24089">
    <property type="entry name" value="SOLUTE CARRIER FAMILY 25"/>
    <property type="match status" value="1"/>
</dbReference>
<dbReference type="Pfam" id="PF00153">
    <property type="entry name" value="Mito_carr"/>
    <property type="match status" value="2"/>
</dbReference>
<dbReference type="InterPro" id="IPR023395">
    <property type="entry name" value="MCP_dom_sf"/>
</dbReference>
<evidence type="ECO:0000256" key="1">
    <source>
        <dbReference type="ARBA" id="ARBA00004141"/>
    </source>
</evidence>
<evidence type="ECO:0000256" key="3">
    <source>
        <dbReference type="ARBA" id="ARBA00022448"/>
    </source>
</evidence>
<sequence>LMQAKLIDLLRLKQDLVQLGRVCGTRAGVTCSPLLSGALVGALAKSAVAPLDRTKIIFHCRQSHFSHEAYRLLYQTYLEDGFLSMWRGNSATMVRGIPYPAIQFCAHDQYKRLHVEGQLCHHGTGHPLPCYPVLSCGGATLPPWYGMWRGNSATMVRVIPYPAIQFCAHDQYKRLVGGWLPQHVEGQLCHHGTVHPLPWELRLFPKRNPTHDGIPVTTHHCYPNHTPLSLVPVSLSS</sequence>
<evidence type="ECO:0000256" key="7">
    <source>
        <dbReference type="PROSITE-ProRule" id="PRU00282"/>
    </source>
</evidence>
<dbReference type="InterPro" id="IPR018108">
    <property type="entry name" value="MCP_transmembrane"/>
</dbReference>
<evidence type="ECO:0000256" key="4">
    <source>
        <dbReference type="ARBA" id="ARBA00022692"/>
    </source>
</evidence>
<dbReference type="PRINTS" id="PR00926">
    <property type="entry name" value="MITOCARRIER"/>
</dbReference>
<dbReference type="Gene3D" id="1.50.40.10">
    <property type="entry name" value="Mitochondrial carrier domain"/>
    <property type="match status" value="2"/>
</dbReference>
<evidence type="ECO:0000256" key="2">
    <source>
        <dbReference type="ARBA" id="ARBA00006375"/>
    </source>
</evidence>
<keyword evidence="10" id="KW-1185">Reference proteome</keyword>
<organism evidence="9 10">
    <name type="scientific">Oncorhynchus tshawytscha</name>
    <name type="common">Chinook salmon</name>
    <name type="synonym">Salmo tshawytscha</name>
    <dbReference type="NCBI Taxonomy" id="74940"/>
    <lineage>
        <taxon>Eukaryota</taxon>
        <taxon>Metazoa</taxon>
        <taxon>Chordata</taxon>
        <taxon>Craniata</taxon>
        <taxon>Vertebrata</taxon>
        <taxon>Euteleostomi</taxon>
        <taxon>Actinopterygii</taxon>
        <taxon>Neopterygii</taxon>
        <taxon>Teleostei</taxon>
        <taxon>Protacanthopterygii</taxon>
        <taxon>Salmoniformes</taxon>
        <taxon>Salmonidae</taxon>
        <taxon>Salmoninae</taxon>
        <taxon>Oncorhynchus</taxon>
    </lineage>
</organism>
<dbReference type="GO" id="GO:0016020">
    <property type="term" value="C:membrane"/>
    <property type="evidence" value="ECO:0007669"/>
    <property type="project" value="UniProtKB-SubCell"/>
</dbReference>
<keyword evidence="4 7" id="KW-0812">Transmembrane</keyword>
<reference evidence="10" key="1">
    <citation type="journal article" date="2018" name="PLoS ONE">
        <title>Chinook salmon (Oncorhynchus tshawytscha) genome and transcriptome.</title>
        <authorList>
            <person name="Christensen K.A."/>
            <person name="Leong J.S."/>
            <person name="Sakhrani D."/>
            <person name="Biagi C.A."/>
            <person name="Minkley D.R."/>
            <person name="Withler R.E."/>
            <person name="Rondeau E.B."/>
            <person name="Koop B.F."/>
            <person name="Devlin R.H."/>
        </authorList>
    </citation>
    <scope>NUCLEOTIDE SEQUENCE [LARGE SCALE GENOMIC DNA]</scope>
</reference>
<reference evidence="9" key="3">
    <citation type="submission" date="2025-09" db="UniProtKB">
        <authorList>
            <consortium name="Ensembl"/>
        </authorList>
    </citation>
    <scope>IDENTIFICATION</scope>
</reference>
<evidence type="ECO:0000256" key="5">
    <source>
        <dbReference type="ARBA" id="ARBA00022737"/>
    </source>
</evidence>
<keyword evidence="6 7" id="KW-0472">Membrane</keyword>
<evidence type="ECO:0000313" key="10">
    <source>
        <dbReference type="Proteomes" id="UP000694402"/>
    </source>
</evidence>
<protein>
    <submittedName>
        <fullName evidence="9">Uncharacterized protein</fullName>
    </submittedName>
</protein>
<evidence type="ECO:0000313" key="9">
    <source>
        <dbReference type="Ensembl" id="ENSOTSP00005127522.1"/>
    </source>
</evidence>
<comment type="subcellular location">
    <subcellularLocation>
        <location evidence="1">Membrane</location>
        <topology evidence="1">Multi-pass membrane protein</topology>
    </subcellularLocation>
</comment>
<dbReference type="Ensembl" id="ENSOTST00005116937.1">
    <property type="protein sequence ID" value="ENSOTSP00005127522.1"/>
    <property type="gene ID" value="ENSOTSG00005053226.1"/>
</dbReference>
<keyword evidence="5" id="KW-0677">Repeat</keyword>
<evidence type="ECO:0000256" key="6">
    <source>
        <dbReference type="ARBA" id="ARBA00023136"/>
    </source>
</evidence>
<dbReference type="AlphaFoldDB" id="A0AAZ3QDX2"/>
<dbReference type="PROSITE" id="PS50920">
    <property type="entry name" value="SOLCAR"/>
    <property type="match status" value="1"/>
</dbReference>
<name>A0AAZ3QDX2_ONCTS</name>
<dbReference type="SUPFAM" id="SSF103506">
    <property type="entry name" value="Mitochondrial carrier"/>
    <property type="match status" value="1"/>
</dbReference>
<dbReference type="GO" id="GO:0055085">
    <property type="term" value="P:transmembrane transport"/>
    <property type="evidence" value="ECO:0007669"/>
    <property type="project" value="InterPro"/>
</dbReference>
<feature type="repeat" description="Solcar" evidence="7">
    <location>
        <begin position="28"/>
        <end position="113"/>
    </location>
</feature>
<keyword evidence="3 8" id="KW-0813">Transport</keyword>
<accession>A0AAZ3QDX2</accession>
<reference evidence="9" key="2">
    <citation type="submission" date="2025-08" db="UniProtKB">
        <authorList>
            <consortium name="Ensembl"/>
        </authorList>
    </citation>
    <scope>IDENTIFICATION</scope>
</reference>
<comment type="similarity">
    <text evidence="2 8">Belongs to the mitochondrial carrier (TC 2.A.29) family.</text>
</comment>
<proteinExistence type="inferred from homology"/>